<dbReference type="Pfam" id="PF01832">
    <property type="entry name" value="Glucosaminidase"/>
    <property type="match status" value="1"/>
</dbReference>
<evidence type="ECO:0000259" key="3">
    <source>
        <dbReference type="PROSITE" id="PS50911"/>
    </source>
</evidence>
<evidence type="ECO:0000313" key="4">
    <source>
        <dbReference type="EMBL" id="KAF9405189.1"/>
    </source>
</evidence>
<comment type="caution">
    <text evidence="4">The sequence shown here is derived from an EMBL/GenBank/DDBJ whole genome shotgun (WGS) entry which is preliminary data.</text>
</comment>
<dbReference type="Gene3D" id="1.10.530.10">
    <property type="match status" value="1"/>
</dbReference>
<keyword evidence="5" id="KW-1185">Reference proteome</keyword>
<gene>
    <name evidence="4" type="ORF">HW555_013967</name>
</gene>
<feature type="region of interest" description="Disordered" evidence="2">
    <location>
        <begin position="1"/>
        <end position="20"/>
    </location>
</feature>
<dbReference type="AlphaFoldDB" id="A0A835G4M0"/>
<dbReference type="Gene3D" id="4.10.80.30">
    <property type="entry name" value="DNA polymerase, domain 6"/>
    <property type="match status" value="1"/>
</dbReference>
<feature type="region of interest" description="Disordered" evidence="2">
    <location>
        <begin position="29"/>
        <end position="86"/>
    </location>
</feature>
<reference evidence="4" key="1">
    <citation type="submission" date="2020-08" db="EMBL/GenBank/DDBJ databases">
        <title>Spodoptera exigua strain:BAW_Kor-Di-RS1 Genome sequencing and assembly.</title>
        <authorList>
            <person name="Kim J."/>
            <person name="Nam H.Y."/>
            <person name="Kwon M."/>
            <person name="Choi J.H."/>
            <person name="Cho S.R."/>
            <person name="Kim G.-H."/>
        </authorList>
    </citation>
    <scope>NUCLEOTIDE SEQUENCE</scope>
    <source>
        <strain evidence="4">BAW_Kor-Di-RS1</strain>
        <tissue evidence="4">Whole-body</tissue>
    </source>
</reference>
<organism evidence="4 5">
    <name type="scientific">Spodoptera exigua</name>
    <name type="common">Beet armyworm</name>
    <name type="synonym">Noctua fulgens</name>
    <dbReference type="NCBI Taxonomy" id="7107"/>
    <lineage>
        <taxon>Eukaryota</taxon>
        <taxon>Metazoa</taxon>
        <taxon>Ecdysozoa</taxon>
        <taxon>Arthropoda</taxon>
        <taxon>Hexapoda</taxon>
        <taxon>Insecta</taxon>
        <taxon>Pterygota</taxon>
        <taxon>Neoptera</taxon>
        <taxon>Endopterygota</taxon>
        <taxon>Lepidoptera</taxon>
        <taxon>Glossata</taxon>
        <taxon>Ditrysia</taxon>
        <taxon>Noctuoidea</taxon>
        <taxon>Noctuidae</taxon>
        <taxon>Amphipyrinae</taxon>
        <taxon>Spodoptera</taxon>
    </lineage>
</organism>
<dbReference type="GO" id="GO:0004040">
    <property type="term" value="F:amidase activity"/>
    <property type="evidence" value="ECO:0007669"/>
    <property type="project" value="InterPro"/>
</dbReference>
<sequence length="395" mass="43235">MYSKTDKEITVKKEGGEMKGNQVFKRIASLEEANRKNHQSTAGSSEEPTTPEPVAPPEITVPSEAAPEETVEIPTPEVTQPAEENTATVIEVPAEGIRFERNETTETFIAKIGEEARTVGQEKDLYASVMIAQAILESGSGSSQLSQEPNFNLFGIKGDYEGQFVVYGTWEDDGQGNSYNTDAAFRVYPSYKESFEDYSELLMDGLNGDPTFYSGTWKSTTETYQDATEFLTGRYATDTRYNQKLDSLIETYNLTQYDHEKESIIAGGDFEPFDNVNHDSGNSYAAGNCTQYVYNRITQLGGHVDLDMGNGADWGAKGRARGYEVTNTPKAGTAVSFAPGVLGADPDYGHVAFVEKVNGDGSILISEMNAQGLGVISTRTILAEYTHLMSYITPK</sequence>
<evidence type="ECO:0000313" key="5">
    <source>
        <dbReference type="Proteomes" id="UP000648187"/>
    </source>
</evidence>
<keyword evidence="1" id="KW-0378">Hydrolase</keyword>
<dbReference type="InterPro" id="IPR002901">
    <property type="entry name" value="MGlyc_endo_b_GlcNAc-like_dom"/>
</dbReference>
<dbReference type="Pfam" id="PF05257">
    <property type="entry name" value="CHAP"/>
    <property type="match status" value="1"/>
</dbReference>
<protein>
    <recommendedName>
        <fullName evidence="3">Peptidase C51 domain-containing protein</fullName>
    </recommendedName>
</protein>
<dbReference type="SMART" id="SM00047">
    <property type="entry name" value="LYZ2"/>
    <property type="match status" value="1"/>
</dbReference>
<dbReference type="PROSITE" id="PS50911">
    <property type="entry name" value="CHAP"/>
    <property type="match status" value="1"/>
</dbReference>
<evidence type="ECO:0000256" key="2">
    <source>
        <dbReference type="SAM" id="MobiDB-lite"/>
    </source>
</evidence>
<feature type="domain" description="Peptidase C51" evidence="3">
    <location>
        <begin position="264"/>
        <end position="393"/>
    </location>
</feature>
<dbReference type="Proteomes" id="UP000648187">
    <property type="component" value="Unassembled WGS sequence"/>
</dbReference>
<dbReference type="Gene3D" id="3.90.1720.10">
    <property type="entry name" value="endopeptidase domain like (from Nostoc punctiforme)"/>
    <property type="match status" value="1"/>
</dbReference>
<dbReference type="PANTHER" id="PTHR33308:SF9">
    <property type="entry name" value="PEPTIDOGLYCAN HYDROLASE FLGJ"/>
    <property type="match status" value="1"/>
</dbReference>
<dbReference type="InterPro" id="IPR007921">
    <property type="entry name" value="CHAP_dom"/>
</dbReference>
<dbReference type="PANTHER" id="PTHR33308">
    <property type="entry name" value="PEPTIDOGLYCAN HYDROLASE FLGJ"/>
    <property type="match status" value="1"/>
</dbReference>
<proteinExistence type="predicted"/>
<name>A0A835G4M0_SPOEX</name>
<dbReference type="InterPro" id="IPR051056">
    <property type="entry name" value="Glycosyl_Hydrolase_73"/>
</dbReference>
<accession>A0A835G4M0</accession>
<dbReference type="SUPFAM" id="SSF54001">
    <property type="entry name" value="Cysteine proteinases"/>
    <property type="match status" value="1"/>
</dbReference>
<dbReference type="EMBL" id="JACKWZ010000791">
    <property type="protein sequence ID" value="KAF9405189.1"/>
    <property type="molecule type" value="Genomic_DNA"/>
</dbReference>
<feature type="compositionally biased region" description="Basic and acidic residues" evidence="2">
    <location>
        <begin position="1"/>
        <end position="17"/>
    </location>
</feature>
<dbReference type="InterPro" id="IPR038765">
    <property type="entry name" value="Papain-like_cys_pep_sf"/>
</dbReference>
<evidence type="ECO:0000256" key="1">
    <source>
        <dbReference type="ARBA" id="ARBA00022801"/>
    </source>
</evidence>